<feature type="transmembrane region" description="Helical" evidence="6">
    <location>
        <begin position="32"/>
        <end position="49"/>
    </location>
</feature>
<evidence type="ECO:0000256" key="6">
    <source>
        <dbReference type="SAM" id="Phobius"/>
    </source>
</evidence>
<dbReference type="PANTHER" id="PTHR23506:SF35">
    <property type="entry name" value="MAJOR FACILITATOR SUPERFAMILY (MFS) PROFILE DOMAIN-CONTAINING PROTEIN-RELATED"/>
    <property type="match status" value="1"/>
</dbReference>
<keyword evidence="5 6" id="KW-0472">Membrane</keyword>
<evidence type="ECO:0000256" key="5">
    <source>
        <dbReference type="ARBA" id="ARBA00023136"/>
    </source>
</evidence>
<keyword evidence="4 6" id="KW-1133">Transmembrane helix</keyword>
<sequence length="441" mass="47275">MGSHRYYQLLIGHLKTGAAAYYTDRCTHKSRLFMLGNVILFASTLLFFLGPTPSYILIARALQGASGALLYISGLAFLIAHIEPEVLGFYMGYMKLATTVGELLGPLIGGSLYEHVGLWAVFGVTEGIIVVDMILRLLVREPKKMQAQRSDSMKYEALASEESRWIDAETRCSTSCLIVTGPAVALESTDSGMITAGNSTFFNVAEDGARCEATLKDIRWNAVISVGFTTVTGVVRYALEATIPLYVLRHFSWNSTLGGAAIFALLSPAVLGPWVGRYTAQHSPRRLSLYVFAVAGCPLGAPGLLNKPSLWVEVLFVLDLLSIGICIAVSTTAHMTVQSTFAQKGGELLVRLAAASAHDDDDGDRRPTGWGLTWLTSGVFLAANSTAWALGMFLGPLAADLLGFGTEAEWLRLCWFLAGLSWLAALGIGLGLAGKRGAIPA</sequence>
<dbReference type="SUPFAM" id="SSF103473">
    <property type="entry name" value="MFS general substrate transporter"/>
    <property type="match status" value="1"/>
</dbReference>
<keyword evidence="8" id="KW-1185">Reference proteome</keyword>
<feature type="transmembrane region" description="Helical" evidence="6">
    <location>
        <begin position="410"/>
        <end position="433"/>
    </location>
</feature>
<feature type="transmembrane region" description="Helical" evidence="6">
    <location>
        <begin position="374"/>
        <end position="398"/>
    </location>
</feature>
<reference evidence="7 8" key="1">
    <citation type="submission" date="2023-01" db="EMBL/GenBank/DDBJ databases">
        <title>Analysis of 21 Apiospora genomes using comparative genomics revels a genus with tremendous synthesis potential of carbohydrate active enzymes and secondary metabolites.</title>
        <authorList>
            <person name="Sorensen T."/>
        </authorList>
    </citation>
    <scope>NUCLEOTIDE SEQUENCE [LARGE SCALE GENOMIC DNA]</scope>
    <source>
        <strain evidence="7 8">CBS 24483</strain>
    </source>
</reference>
<protein>
    <recommendedName>
        <fullName evidence="9">Major facilitator superfamily (MFS) profile domain-containing protein</fullName>
    </recommendedName>
</protein>
<dbReference type="GeneID" id="92080430"/>
<dbReference type="InterPro" id="IPR050930">
    <property type="entry name" value="MFS_Vesicular_Transporter"/>
</dbReference>
<dbReference type="PANTHER" id="PTHR23506">
    <property type="entry name" value="GH10249P"/>
    <property type="match status" value="1"/>
</dbReference>
<dbReference type="EMBL" id="JAQQWE010000007">
    <property type="protein sequence ID" value="KAK7946825.1"/>
    <property type="molecule type" value="Genomic_DNA"/>
</dbReference>
<gene>
    <name evidence="7" type="ORF">PG986_011146</name>
</gene>
<evidence type="ECO:0000256" key="3">
    <source>
        <dbReference type="ARBA" id="ARBA00022692"/>
    </source>
</evidence>
<proteinExistence type="predicted"/>
<feature type="transmembrane region" description="Helical" evidence="6">
    <location>
        <begin position="92"/>
        <end position="113"/>
    </location>
</feature>
<evidence type="ECO:0000313" key="8">
    <source>
        <dbReference type="Proteomes" id="UP001391051"/>
    </source>
</evidence>
<keyword evidence="2" id="KW-0813">Transport</keyword>
<dbReference type="Gene3D" id="1.20.1250.20">
    <property type="entry name" value="MFS general substrate transporter like domains"/>
    <property type="match status" value="1"/>
</dbReference>
<evidence type="ECO:0000256" key="2">
    <source>
        <dbReference type="ARBA" id="ARBA00022448"/>
    </source>
</evidence>
<dbReference type="InterPro" id="IPR011701">
    <property type="entry name" value="MFS"/>
</dbReference>
<feature type="transmembrane region" description="Helical" evidence="6">
    <location>
        <begin position="287"/>
        <end position="305"/>
    </location>
</feature>
<name>A0ABR1Q4F0_9PEZI</name>
<keyword evidence="3 6" id="KW-0812">Transmembrane</keyword>
<dbReference type="InterPro" id="IPR036259">
    <property type="entry name" value="MFS_trans_sf"/>
</dbReference>
<feature type="transmembrane region" description="Helical" evidence="6">
    <location>
        <begin position="220"/>
        <end position="239"/>
    </location>
</feature>
<dbReference type="RefSeq" id="XP_066696859.1">
    <property type="nucleotide sequence ID" value="XM_066847368.1"/>
</dbReference>
<dbReference type="Proteomes" id="UP001391051">
    <property type="component" value="Unassembled WGS sequence"/>
</dbReference>
<feature type="transmembrane region" description="Helical" evidence="6">
    <location>
        <begin position="311"/>
        <end position="329"/>
    </location>
</feature>
<evidence type="ECO:0000313" key="7">
    <source>
        <dbReference type="EMBL" id="KAK7946825.1"/>
    </source>
</evidence>
<accession>A0ABR1Q4F0</accession>
<feature type="transmembrane region" description="Helical" evidence="6">
    <location>
        <begin position="55"/>
        <end position="80"/>
    </location>
</feature>
<evidence type="ECO:0000256" key="1">
    <source>
        <dbReference type="ARBA" id="ARBA00004141"/>
    </source>
</evidence>
<feature type="transmembrane region" description="Helical" evidence="6">
    <location>
        <begin position="251"/>
        <end position="275"/>
    </location>
</feature>
<organism evidence="7 8">
    <name type="scientific">Apiospora aurea</name>
    <dbReference type="NCBI Taxonomy" id="335848"/>
    <lineage>
        <taxon>Eukaryota</taxon>
        <taxon>Fungi</taxon>
        <taxon>Dikarya</taxon>
        <taxon>Ascomycota</taxon>
        <taxon>Pezizomycotina</taxon>
        <taxon>Sordariomycetes</taxon>
        <taxon>Xylariomycetidae</taxon>
        <taxon>Amphisphaeriales</taxon>
        <taxon>Apiosporaceae</taxon>
        <taxon>Apiospora</taxon>
    </lineage>
</organism>
<evidence type="ECO:0008006" key="9">
    <source>
        <dbReference type="Google" id="ProtNLM"/>
    </source>
</evidence>
<feature type="transmembrane region" description="Helical" evidence="6">
    <location>
        <begin position="119"/>
        <end position="139"/>
    </location>
</feature>
<comment type="subcellular location">
    <subcellularLocation>
        <location evidence="1">Membrane</location>
        <topology evidence="1">Multi-pass membrane protein</topology>
    </subcellularLocation>
</comment>
<dbReference type="Pfam" id="PF07690">
    <property type="entry name" value="MFS_1"/>
    <property type="match status" value="1"/>
</dbReference>
<comment type="caution">
    <text evidence="7">The sequence shown here is derived from an EMBL/GenBank/DDBJ whole genome shotgun (WGS) entry which is preliminary data.</text>
</comment>
<evidence type="ECO:0000256" key="4">
    <source>
        <dbReference type="ARBA" id="ARBA00022989"/>
    </source>
</evidence>